<dbReference type="Proteomes" id="UP001143304">
    <property type="component" value="Unassembled WGS sequence"/>
</dbReference>
<feature type="compositionally biased region" description="Acidic residues" evidence="2">
    <location>
        <begin position="95"/>
        <end position="108"/>
    </location>
</feature>
<feature type="region of interest" description="Disordered" evidence="2">
    <location>
        <begin position="232"/>
        <end position="264"/>
    </location>
</feature>
<dbReference type="Gene3D" id="3.30.70.1070">
    <property type="entry name" value="Sporulation related repeat"/>
    <property type="match status" value="1"/>
</dbReference>
<evidence type="ECO:0000313" key="5">
    <source>
        <dbReference type="EMBL" id="MCX2978204.1"/>
    </source>
</evidence>
<organism evidence="5 6">
    <name type="scientific">Candidatus Marimicrobium litorale</name>
    <dbReference type="NCBI Taxonomy" id="2518991"/>
    <lineage>
        <taxon>Bacteria</taxon>
        <taxon>Pseudomonadati</taxon>
        <taxon>Pseudomonadota</taxon>
        <taxon>Gammaproteobacteria</taxon>
        <taxon>Cellvibrionales</taxon>
        <taxon>Halieaceae</taxon>
        <taxon>Marimicrobium</taxon>
    </lineage>
</organism>
<dbReference type="InterPro" id="IPR007730">
    <property type="entry name" value="SPOR-like_dom"/>
</dbReference>
<keyword evidence="3" id="KW-0812">Transmembrane</keyword>
<dbReference type="SUPFAM" id="SSF110997">
    <property type="entry name" value="Sporulation related repeat"/>
    <property type="match status" value="1"/>
</dbReference>
<keyword evidence="1" id="KW-0175">Coiled coil</keyword>
<evidence type="ECO:0000256" key="1">
    <source>
        <dbReference type="SAM" id="Coils"/>
    </source>
</evidence>
<protein>
    <submittedName>
        <fullName evidence="5">SPOR domain-containing protein</fullName>
    </submittedName>
</protein>
<proteinExistence type="predicted"/>
<evidence type="ECO:0000259" key="4">
    <source>
        <dbReference type="PROSITE" id="PS51724"/>
    </source>
</evidence>
<feature type="coiled-coil region" evidence="1">
    <location>
        <begin position="176"/>
        <end position="214"/>
    </location>
</feature>
<feature type="compositionally biased region" description="Acidic residues" evidence="2">
    <location>
        <begin position="36"/>
        <end position="48"/>
    </location>
</feature>
<dbReference type="PROSITE" id="PS51724">
    <property type="entry name" value="SPOR"/>
    <property type="match status" value="1"/>
</dbReference>
<feature type="transmembrane region" description="Helical" evidence="3">
    <location>
        <begin position="124"/>
        <end position="147"/>
    </location>
</feature>
<feature type="region of interest" description="Disordered" evidence="2">
    <location>
        <begin position="1"/>
        <end position="108"/>
    </location>
</feature>
<feature type="compositionally biased region" description="Basic and acidic residues" evidence="2">
    <location>
        <begin position="21"/>
        <end position="35"/>
    </location>
</feature>
<evidence type="ECO:0000256" key="2">
    <source>
        <dbReference type="SAM" id="MobiDB-lite"/>
    </source>
</evidence>
<gene>
    <name evidence="5" type="ORF">EYC82_12630</name>
</gene>
<dbReference type="InterPro" id="IPR036680">
    <property type="entry name" value="SPOR-like_sf"/>
</dbReference>
<evidence type="ECO:0000256" key="3">
    <source>
        <dbReference type="SAM" id="Phobius"/>
    </source>
</evidence>
<reference evidence="5" key="1">
    <citation type="submission" date="2019-02" db="EMBL/GenBank/DDBJ databases">
        <authorList>
            <person name="Li S.-H."/>
        </authorList>
    </citation>
    <scope>NUCLEOTIDE SEQUENCE</scope>
    <source>
        <strain evidence="5">IMCC11814</strain>
    </source>
</reference>
<sequence>MDNNNNDRSGAPHALSSHQRRLSDGNDRLEPRMGEFDDDLENYEEPDRDTDFSSGYGTEEIAEEEENSPVYHDSESEHDPSQLASSTDTGHTDIDEPLESDSNDEDEDWYEEEYLEQGQTDTGWPLRLVIVAAIALVILGIGAYGVLQERADAQQELRALRATLATSVSPDDIRDNREALRELQRSNAELATLAEGLAQENRMLQSAIAELETSLAAAPQIQATTSAKPEAIAAAGASNTTSAARQSPAKKTPPKPAPTASSKGDWFVNFGSYTSKSTAETWAARLKPVTGTTVVVAGVKDGKTYYRVRVIGLADRDEGNKVARGLEKALEVSRLWVGQD</sequence>
<accession>A0ABT3T7G4</accession>
<keyword evidence="3" id="KW-0472">Membrane</keyword>
<feature type="domain" description="SPOR" evidence="4">
    <location>
        <begin position="260"/>
        <end position="339"/>
    </location>
</feature>
<feature type="compositionally biased region" description="Low complexity" evidence="2">
    <location>
        <begin position="232"/>
        <end position="250"/>
    </location>
</feature>
<keyword evidence="3" id="KW-1133">Transmembrane helix</keyword>
<comment type="caution">
    <text evidence="5">The sequence shown here is derived from an EMBL/GenBank/DDBJ whole genome shotgun (WGS) entry which is preliminary data.</text>
</comment>
<evidence type="ECO:0000313" key="6">
    <source>
        <dbReference type="Proteomes" id="UP001143304"/>
    </source>
</evidence>
<dbReference type="Pfam" id="PF05036">
    <property type="entry name" value="SPOR"/>
    <property type="match status" value="1"/>
</dbReference>
<name>A0ABT3T7G4_9GAMM</name>
<dbReference type="RefSeq" id="WP_279249902.1">
    <property type="nucleotide sequence ID" value="NZ_SHNO01000001.1"/>
</dbReference>
<keyword evidence="6" id="KW-1185">Reference proteome</keyword>
<dbReference type="EMBL" id="SHNO01000001">
    <property type="protein sequence ID" value="MCX2978204.1"/>
    <property type="molecule type" value="Genomic_DNA"/>
</dbReference>